<dbReference type="AlphaFoldDB" id="A0AAV7LH22"/>
<sequence length="100" mass="10153">MPTPLGEGPPAGGGGPAGAETCRAESVGLEVRGGSVGSELSQSLVELQRERWCRKGTSSEPRIIRACRDLGPAEGVLERSAPRQGCEGAAGLKVLGTAVL</sequence>
<keyword evidence="3" id="KW-1185">Reference proteome</keyword>
<gene>
    <name evidence="2" type="ORF">NDU88_003905</name>
</gene>
<organism evidence="2 3">
    <name type="scientific">Pleurodeles waltl</name>
    <name type="common">Iberian ribbed newt</name>
    <dbReference type="NCBI Taxonomy" id="8319"/>
    <lineage>
        <taxon>Eukaryota</taxon>
        <taxon>Metazoa</taxon>
        <taxon>Chordata</taxon>
        <taxon>Craniata</taxon>
        <taxon>Vertebrata</taxon>
        <taxon>Euteleostomi</taxon>
        <taxon>Amphibia</taxon>
        <taxon>Batrachia</taxon>
        <taxon>Caudata</taxon>
        <taxon>Salamandroidea</taxon>
        <taxon>Salamandridae</taxon>
        <taxon>Pleurodelinae</taxon>
        <taxon>Pleurodeles</taxon>
    </lineage>
</organism>
<dbReference type="EMBL" id="JANPWB010000015">
    <property type="protein sequence ID" value="KAJ1090776.1"/>
    <property type="molecule type" value="Genomic_DNA"/>
</dbReference>
<evidence type="ECO:0000256" key="1">
    <source>
        <dbReference type="SAM" id="MobiDB-lite"/>
    </source>
</evidence>
<dbReference type="Proteomes" id="UP001066276">
    <property type="component" value="Chromosome 11"/>
</dbReference>
<comment type="caution">
    <text evidence="2">The sequence shown here is derived from an EMBL/GenBank/DDBJ whole genome shotgun (WGS) entry which is preliminary data.</text>
</comment>
<reference evidence="2" key="1">
    <citation type="journal article" date="2022" name="bioRxiv">
        <title>Sequencing and chromosome-scale assembly of the giantPleurodeles waltlgenome.</title>
        <authorList>
            <person name="Brown T."/>
            <person name="Elewa A."/>
            <person name="Iarovenko S."/>
            <person name="Subramanian E."/>
            <person name="Araus A.J."/>
            <person name="Petzold A."/>
            <person name="Susuki M."/>
            <person name="Suzuki K.-i.T."/>
            <person name="Hayashi T."/>
            <person name="Toyoda A."/>
            <person name="Oliveira C."/>
            <person name="Osipova E."/>
            <person name="Leigh N.D."/>
            <person name="Simon A."/>
            <person name="Yun M.H."/>
        </authorList>
    </citation>
    <scope>NUCLEOTIDE SEQUENCE</scope>
    <source>
        <strain evidence="2">20211129_DDA</strain>
        <tissue evidence="2">Liver</tissue>
    </source>
</reference>
<name>A0AAV7LH22_PLEWA</name>
<accession>A0AAV7LH22</accession>
<feature type="region of interest" description="Disordered" evidence="1">
    <location>
        <begin position="1"/>
        <end position="21"/>
    </location>
</feature>
<evidence type="ECO:0000313" key="3">
    <source>
        <dbReference type="Proteomes" id="UP001066276"/>
    </source>
</evidence>
<evidence type="ECO:0000313" key="2">
    <source>
        <dbReference type="EMBL" id="KAJ1090776.1"/>
    </source>
</evidence>
<protein>
    <submittedName>
        <fullName evidence="2">Uncharacterized protein</fullName>
    </submittedName>
</protein>
<proteinExistence type="predicted"/>